<name>A0A5S5MC88_9BACT</name>
<dbReference type="Gene3D" id="1.10.10.10">
    <property type="entry name" value="Winged helix-like DNA-binding domain superfamily/Winged helix DNA-binding domain"/>
    <property type="match status" value="1"/>
</dbReference>
<dbReference type="Gene3D" id="3.90.580.10">
    <property type="entry name" value="Zinc finger, CHC2-type domain"/>
    <property type="match status" value="1"/>
</dbReference>
<dbReference type="PROSITE" id="PS51206">
    <property type="entry name" value="SF3_HELICASE_1"/>
    <property type="match status" value="1"/>
</dbReference>
<dbReference type="InterPro" id="IPR034154">
    <property type="entry name" value="TOPRIM_DnaG/twinkle"/>
</dbReference>
<sequence length="773" mass="86585">MGKAVEFLNPEERAVIARGCFQEDSRSSTAKELRGLCPFHDDKNASFSYSPGKDAYNCLACGAAGDLIKLWGHAQGKASPKEAFQAFCGQYKPQDQPAGGSVPTTEQMAAAWDQFPPLPPEMCSRLCRDRAWTEDGITSLDLRLQTLRWNPKVGGFLDDRYKNRIAFAVRDDSGEIRNIRSYMPGAREFKLLSVAKGMGESRLWPHPSTLTDGPVWICEGEPDVICARSHGINAITQTTGALSWKKQFNLNFEGRDVVLAYDADGAGIRGADKAAASLSKVAASVRVLKWPDFMGRVDGAWPEGGGQDLTDWFAKHRRSASELEALLGESPVMASEPGRPESVERFFSGRSFQHAKLARELYRENPLIFDTKTKTLYRWNGKNWASISEVVIQQRAQALLQDESTMARISDATSQVAVMAAMPAEQELDNNPDLVPLENGMLSLSTAELLPHTKEYLNTYRLPVSFDPDARCERWEQFLAETIQDMATIKVVQEWFGYCLTRDTSHEKAMFLIGPGSDGKSTFLHVIQELIGERNSSAVNMADMAKEHYRATLIGKLLNTASETEGAAFESDWFKAIVSGDKISASFKFKDVFDFSPYVKLMFANNRWPKVKDNSDGFYRRILPIKFKRQFKGKAIQKNLRAILIAELPGILLWALVGLERLRLQGGFTHSDDIHRTLVEYQFANNPVQAFVDEECLAQPEYDGQGLSVSKKGLYDRYRLYCTGYGFHPMNIVHFSRELLTILPHVKETRPGERGGSRQRHFDGVAHVDRGVI</sequence>
<dbReference type="InterPro" id="IPR036388">
    <property type="entry name" value="WH-like_DNA-bd_sf"/>
</dbReference>
<evidence type="ECO:0000256" key="6">
    <source>
        <dbReference type="ARBA" id="ARBA00022741"/>
    </source>
</evidence>
<comment type="caution">
    <text evidence="11">The sequence shown here is derived from an EMBL/GenBank/DDBJ whole genome shotgun (WGS) entry which is preliminary data.</text>
</comment>
<evidence type="ECO:0000256" key="9">
    <source>
        <dbReference type="ARBA" id="ARBA00023163"/>
    </source>
</evidence>
<protein>
    <submittedName>
        <fullName evidence="11">Toprim domain-containing protein</fullName>
    </submittedName>
</protein>
<dbReference type="Proteomes" id="UP000321899">
    <property type="component" value="Unassembled WGS sequence"/>
</dbReference>
<dbReference type="GO" id="GO:0000428">
    <property type="term" value="C:DNA-directed RNA polymerase complex"/>
    <property type="evidence" value="ECO:0007669"/>
    <property type="project" value="UniProtKB-KW"/>
</dbReference>
<dbReference type="InterPro" id="IPR036977">
    <property type="entry name" value="DNA_primase_Znf_CHC2"/>
</dbReference>
<dbReference type="GO" id="GO:0008270">
    <property type="term" value="F:zinc ion binding"/>
    <property type="evidence" value="ECO:0007669"/>
    <property type="project" value="InterPro"/>
</dbReference>
<evidence type="ECO:0000256" key="4">
    <source>
        <dbReference type="ARBA" id="ARBA00022695"/>
    </source>
</evidence>
<keyword evidence="8" id="KW-0067">ATP-binding</keyword>
<dbReference type="OrthoDB" id="9763644at2"/>
<dbReference type="SUPFAM" id="SSF52540">
    <property type="entry name" value="P-loop containing nucleoside triphosphate hydrolases"/>
    <property type="match status" value="1"/>
</dbReference>
<evidence type="ECO:0000313" key="11">
    <source>
        <dbReference type="EMBL" id="TYT73348.1"/>
    </source>
</evidence>
<dbReference type="Gene3D" id="3.40.1360.10">
    <property type="match status" value="1"/>
</dbReference>
<keyword evidence="1" id="KW-0240">DNA-directed RNA polymerase</keyword>
<dbReference type="SMART" id="SM00400">
    <property type="entry name" value="ZnF_CHCC"/>
    <property type="match status" value="1"/>
</dbReference>
<dbReference type="InterPro" id="IPR006171">
    <property type="entry name" value="TOPRIM_dom"/>
</dbReference>
<gene>
    <name evidence="11" type="ORF">FIM25_15665</name>
</gene>
<dbReference type="EMBL" id="VDMB01000034">
    <property type="protein sequence ID" value="TYT73348.1"/>
    <property type="molecule type" value="Genomic_DNA"/>
</dbReference>
<dbReference type="InterPro" id="IPR014015">
    <property type="entry name" value="Helicase_SF3_DNA-vir"/>
</dbReference>
<dbReference type="GO" id="GO:1990077">
    <property type="term" value="C:primosome complex"/>
    <property type="evidence" value="ECO:0007669"/>
    <property type="project" value="UniProtKB-KW"/>
</dbReference>
<dbReference type="InterPro" id="IPR006500">
    <property type="entry name" value="Helicase_put_C_phage/plasmid"/>
</dbReference>
<proteinExistence type="predicted"/>
<dbReference type="InterPro" id="IPR045455">
    <property type="entry name" value="NrS-1_pol-like_helicase"/>
</dbReference>
<keyword evidence="9" id="KW-0804">Transcription</keyword>
<dbReference type="GO" id="GO:0005524">
    <property type="term" value="F:ATP binding"/>
    <property type="evidence" value="ECO:0007669"/>
    <property type="project" value="UniProtKB-KW"/>
</dbReference>
<evidence type="ECO:0000256" key="5">
    <source>
        <dbReference type="ARBA" id="ARBA00022705"/>
    </source>
</evidence>
<dbReference type="Pfam" id="PF13155">
    <property type="entry name" value="Toprim_2"/>
    <property type="match status" value="1"/>
</dbReference>
<dbReference type="SUPFAM" id="SSF56731">
    <property type="entry name" value="DNA primase core"/>
    <property type="match status" value="1"/>
</dbReference>
<dbReference type="SMART" id="SM00493">
    <property type="entry name" value="TOPRIM"/>
    <property type="match status" value="1"/>
</dbReference>
<feature type="domain" description="SF3 helicase" evidence="10">
    <location>
        <begin position="487"/>
        <end position="640"/>
    </location>
</feature>
<dbReference type="Gene3D" id="3.40.50.300">
    <property type="entry name" value="P-loop containing nucleotide triphosphate hydrolases"/>
    <property type="match status" value="1"/>
</dbReference>
<dbReference type="InterPro" id="IPR051620">
    <property type="entry name" value="ORF904-like_C"/>
</dbReference>
<keyword evidence="6" id="KW-0547">Nucleotide-binding</keyword>
<evidence type="ECO:0000313" key="12">
    <source>
        <dbReference type="Proteomes" id="UP000321899"/>
    </source>
</evidence>
<reference evidence="11 12" key="1">
    <citation type="submission" date="2019-06" db="EMBL/GenBank/DDBJ databases">
        <title>Desulfobotulus mexicanus sp. nov., a novel sulfate-reducing bacterium isolated from the sediment of an alkaline crater lake in Mexico.</title>
        <authorList>
            <person name="Hirschler-Rea A."/>
        </authorList>
    </citation>
    <scope>NUCLEOTIDE SEQUENCE [LARGE SCALE GENOMIC DNA]</scope>
    <source>
        <strain evidence="11 12">PAR22N</strain>
    </source>
</reference>
<keyword evidence="12" id="KW-1185">Reference proteome</keyword>
<dbReference type="SMART" id="SM00885">
    <property type="entry name" value="D5_N"/>
    <property type="match status" value="1"/>
</dbReference>
<dbReference type="InterPro" id="IPR002694">
    <property type="entry name" value="Znf_CHC2"/>
</dbReference>
<evidence type="ECO:0000256" key="1">
    <source>
        <dbReference type="ARBA" id="ARBA00022478"/>
    </source>
</evidence>
<keyword evidence="4" id="KW-0548">Nucleotidyltransferase</keyword>
<dbReference type="RefSeq" id="WP_139450799.1">
    <property type="nucleotide sequence ID" value="NZ_VDMB01000034.1"/>
</dbReference>
<dbReference type="InterPro" id="IPR036390">
    <property type="entry name" value="WH_DNA-bd_sf"/>
</dbReference>
<dbReference type="PANTHER" id="PTHR35372:SF2">
    <property type="entry name" value="SF3 HELICASE DOMAIN-CONTAINING PROTEIN"/>
    <property type="match status" value="1"/>
</dbReference>
<keyword evidence="7" id="KW-0378">Hydrolase</keyword>
<dbReference type="GO" id="GO:0006269">
    <property type="term" value="P:DNA replication, synthesis of primer"/>
    <property type="evidence" value="ECO:0007669"/>
    <property type="project" value="UniProtKB-KW"/>
</dbReference>
<evidence type="ECO:0000256" key="7">
    <source>
        <dbReference type="ARBA" id="ARBA00022801"/>
    </source>
</evidence>
<evidence type="ECO:0000256" key="8">
    <source>
        <dbReference type="ARBA" id="ARBA00022840"/>
    </source>
</evidence>
<dbReference type="GO" id="GO:0003677">
    <property type="term" value="F:DNA binding"/>
    <property type="evidence" value="ECO:0007669"/>
    <property type="project" value="InterPro"/>
</dbReference>
<dbReference type="SUPFAM" id="SSF57783">
    <property type="entry name" value="Zinc beta-ribbon"/>
    <property type="match status" value="1"/>
</dbReference>
<evidence type="ECO:0000256" key="3">
    <source>
        <dbReference type="ARBA" id="ARBA00022679"/>
    </source>
</evidence>
<evidence type="ECO:0000256" key="2">
    <source>
        <dbReference type="ARBA" id="ARBA00022515"/>
    </source>
</evidence>
<accession>A0A5S5MC88</accession>
<dbReference type="NCBIfam" id="TIGR01613">
    <property type="entry name" value="primase_Cterm"/>
    <property type="match status" value="1"/>
</dbReference>
<evidence type="ECO:0000259" key="10">
    <source>
        <dbReference type="PROSITE" id="PS51206"/>
    </source>
</evidence>
<dbReference type="SUPFAM" id="SSF46785">
    <property type="entry name" value="Winged helix' DNA-binding domain"/>
    <property type="match status" value="1"/>
</dbReference>
<dbReference type="InterPro" id="IPR027417">
    <property type="entry name" value="P-loop_NTPase"/>
</dbReference>
<dbReference type="GO" id="GO:0016787">
    <property type="term" value="F:hydrolase activity"/>
    <property type="evidence" value="ECO:0007669"/>
    <property type="project" value="UniProtKB-KW"/>
</dbReference>
<dbReference type="InterPro" id="IPR014818">
    <property type="entry name" value="Phage/plasmid_primase_P4_C"/>
</dbReference>
<dbReference type="Pfam" id="PF01807">
    <property type="entry name" value="Zn_ribbon_DnaG"/>
    <property type="match status" value="1"/>
</dbReference>
<organism evidence="11 12">
    <name type="scientific">Desulfobotulus mexicanus</name>
    <dbReference type="NCBI Taxonomy" id="2586642"/>
    <lineage>
        <taxon>Bacteria</taxon>
        <taxon>Pseudomonadati</taxon>
        <taxon>Thermodesulfobacteriota</taxon>
        <taxon>Desulfobacteria</taxon>
        <taxon>Desulfobacterales</taxon>
        <taxon>Desulfobacteraceae</taxon>
        <taxon>Desulfobotulus</taxon>
    </lineage>
</organism>
<keyword evidence="5" id="KW-0235">DNA replication</keyword>
<keyword evidence="2" id="KW-0639">Primosome</keyword>
<dbReference type="CDD" id="cd01029">
    <property type="entry name" value="TOPRIM_primases"/>
    <property type="match status" value="1"/>
</dbReference>
<dbReference type="AlphaFoldDB" id="A0A5S5MC88"/>
<dbReference type="GO" id="GO:0003899">
    <property type="term" value="F:DNA-directed RNA polymerase activity"/>
    <property type="evidence" value="ECO:0007669"/>
    <property type="project" value="InterPro"/>
</dbReference>
<dbReference type="PANTHER" id="PTHR35372">
    <property type="entry name" value="ATP BINDING PROTEIN-RELATED"/>
    <property type="match status" value="1"/>
</dbReference>
<keyword evidence="3" id="KW-0808">Transferase</keyword>
<dbReference type="Pfam" id="PF08706">
    <property type="entry name" value="D5_N"/>
    <property type="match status" value="1"/>
</dbReference>
<dbReference type="Pfam" id="PF19263">
    <property type="entry name" value="DUF5906"/>
    <property type="match status" value="1"/>
</dbReference>